<proteinExistence type="predicted"/>
<dbReference type="EMBL" id="QJKJ01006431">
    <property type="protein sequence ID" value="RDX86747.1"/>
    <property type="molecule type" value="Genomic_DNA"/>
</dbReference>
<dbReference type="AlphaFoldDB" id="A0A371G880"/>
<sequence length="136" mass="14935">MNNMPLCGSDQILMGNDQGLSITSVGSTYFSSTYQPHTTLALKNLLHVLAITKNLLSIGKFAKDNLVYFEFRLDFYLETFEVLLLDTLGKDGLYNFDNILLLSSSTRSFGSTISCNSVSCASSISFSSSNKNCTNQ</sequence>
<evidence type="ECO:0000313" key="2">
    <source>
        <dbReference type="EMBL" id="RDX86747.1"/>
    </source>
</evidence>
<protein>
    <recommendedName>
        <fullName evidence="1">Retrovirus-related Pol polyprotein from transposon TNT 1-94-like beta-barrel domain-containing protein</fullName>
    </recommendedName>
</protein>
<reference evidence="2" key="1">
    <citation type="submission" date="2018-05" db="EMBL/GenBank/DDBJ databases">
        <title>Draft genome of Mucuna pruriens seed.</title>
        <authorList>
            <person name="Nnadi N.E."/>
            <person name="Vos R."/>
            <person name="Hasami M.H."/>
            <person name="Devisetty U.K."/>
            <person name="Aguiy J.C."/>
        </authorList>
    </citation>
    <scope>NUCLEOTIDE SEQUENCE [LARGE SCALE GENOMIC DNA]</scope>
    <source>
        <strain evidence="2">JCA_2017</strain>
    </source>
</reference>
<evidence type="ECO:0000259" key="1">
    <source>
        <dbReference type="Pfam" id="PF22936"/>
    </source>
</evidence>
<name>A0A371G880_MUCPR</name>
<dbReference type="OrthoDB" id="1752257at2759"/>
<comment type="caution">
    <text evidence="2">The sequence shown here is derived from an EMBL/GenBank/DDBJ whole genome shotgun (WGS) entry which is preliminary data.</text>
</comment>
<dbReference type="Pfam" id="PF22936">
    <property type="entry name" value="Pol_BBD"/>
    <property type="match status" value="1"/>
</dbReference>
<keyword evidence="3" id="KW-1185">Reference proteome</keyword>
<feature type="domain" description="Retrovirus-related Pol polyprotein from transposon TNT 1-94-like beta-barrel" evidence="1">
    <location>
        <begin position="9"/>
        <end position="64"/>
    </location>
</feature>
<dbReference type="InterPro" id="IPR054722">
    <property type="entry name" value="PolX-like_BBD"/>
</dbReference>
<evidence type="ECO:0000313" key="3">
    <source>
        <dbReference type="Proteomes" id="UP000257109"/>
    </source>
</evidence>
<gene>
    <name evidence="2" type="ORF">CR513_31887</name>
</gene>
<feature type="non-terminal residue" evidence="2">
    <location>
        <position position="1"/>
    </location>
</feature>
<dbReference type="Proteomes" id="UP000257109">
    <property type="component" value="Unassembled WGS sequence"/>
</dbReference>
<organism evidence="2 3">
    <name type="scientific">Mucuna pruriens</name>
    <name type="common">Velvet bean</name>
    <name type="synonym">Dolichos pruriens</name>
    <dbReference type="NCBI Taxonomy" id="157652"/>
    <lineage>
        <taxon>Eukaryota</taxon>
        <taxon>Viridiplantae</taxon>
        <taxon>Streptophyta</taxon>
        <taxon>Embryophyta</taxon>
        <taxon>Tracheophyta</taxon>
        <taxon>Spermatophyta</taxon>
        <taxon>Magnoliopsida</taxon>
        <taxon>eudicotyledons</taxon>
        <taxon>Gunneridae</taxon>
        <taxon>Pentapetalae</taxon>
        <taxon>rosids</taxon>
        <taxon>fabids</taxon>
        <taxon>Fabales</taxon>
        <taxon>Fabaceae</taxon>
        <taxon>Papilionoideae</taxon>
        <taxon>50 kb inversion clade</taxon>
        <taxon>NPAAA clade</taxon>
        <taxon>indigoferoid/millettioid clade</taxon>
        <taxon>Phaseoleae</taxon>
        <taxon>Mucuna</taxon>
    </lineage>
</organism>
<accession>A0A371G880</accession>